<sequence length="194" mass="21253">MERGGSPNGGDVNLDVNVDVEAQHSIQEPRSSPAPLSRLLSRRERASMTGQAHPAEIESVKSQDSNTNRLAGSRRFAVPGFMRIWGRNNTTPQSNDVRYATASPAPLLPIAEPQSPTRPEPIPIDRDVNGDNELLLKIHWKRISLKSWVDRLLDGIEDGGNTMKESAIATGHEEIIGDIPSSSWAVYHGFDRGA</sequence>
<gene>
    <name evidence="2" type="ORF">J7337_005131</name>
</gene>
<dbReference type="EMBL" id="JAHBCI010000004">
    <property type="protein sequence ID" value="KAG9502304.1"/>
    <property type="molecule type" value="Genomic_DNA"/>
</dbReference>
<dbReference type="Proteomes" id="UP000827133">
    <property type="component" value="Unassembled WGS sequence"/>
</dbReference>
<feature type="region of interest" description="Disordered" evidence="1">
    <location>
        <begin position="107"/>
        <end position="126"/>
    </location>
</feature>
<evidence type="ECO:0000313" key="2">
    <source>
        <dbReference type="EMBL" id="KAG9502304.1"/>
    </source>
</evidence>
<evidence type="ECO:0000313" key="3">
    <source>
        <dbReference type="Proteomes" id="UP000827133"/>
    </source>
</evidence>
<reference evidence="2" key="1">
    <citation type="journal article" date="2021" name="Mol. Plant Microbe Interact.">
        <title>Telomere to telomere genome assembly of Fusarium musae F31, causal agent of crown rot disease of banana.</title>
        <authorList>
            <person name="Degradi L."/>
            <person name="Tava V."/>
            <person name="Kunova A."/>
            <person name="Cortesi P."/>
            <person name="Saracchi M."/>
            <person name="Pasquali M."/>
        </authorList>
    </citation>
    <scope>NUCLEOTIDE SEQUENCE</scope>
    <source>
        <strain evidence="2">F31</strain>
    </source>
</reference>
<feature type="compositionally biased region" description="Low complexity" evidence="1">
    <location>
        <begin position="28"/>
        <end position="39"/>
    </location>
</feature>
<comment type="caution">
    <text evidence="2">The sequence shown here is derived from an EMBL/GenBank/DDBJ whole genome shotgun (WGS) entry which is preliminary data.</text>
</comment>
<dbReference type="GeneID" id="68312987"/>
<keyword evidence="3" id="KW-1185">Reference proteome</keyword>
<proteinExistence type="predicted"/>
<feature type="compositionally biased region" description="Low complexity" evidence="1">
    <location>
        <begin position="9"/>
        <end position="20"/>
    </location>
</feature>
<feature type="region of interest" description="Disordered" evidence="1">
    <location>
        <begin position="1"/>
        <end position="68"/>
    </location>
</feature>
<organism evidence="2 3">
    <name type="scientific">Fusarium musae</name>
    <dbReference type="NCBI Taxonomy" id="1042133"/>
    <lineage>
        <taxon>Eukaryota</taxon>
        <taxon>Fungi</taxon>
        <taxon>Dikarya</taxon>
        <taxon>Ascomycota</taxon>
        <taxon>Pezizomycotina</taxon>
        <taxon>Sordariomycetes</taxon>
        <taxon>Hypocreomycetidae</taxon>
        <taxon>Hypocreales</taxon>
        <taxon>Nectriaceae</taxon>
        <taxon>Fusarium</taxon>
    </lineage>
</organism>
<dbReference type="AlphaFoldDB" id="A0A9P8DI36"/>
<dbReference type="KEGG" id="fmu:J7337_005131"/>
<accession>A0A9P8DI36</accession>
<dbReference type="RefSeq" id="XP_044681304.1">
    <property type="nucleotide sequence ID" value="XM_044822813.1"/>
</dbReference>
<protein>
    <submittedName>
        <fullName evidence="2">Uncharacterized protein</fullName>
    </submittedName>
</protein>
<evidence type="ECO:0000256" key="1">
    <source>
        <dbReference type="SAM" id="MobiDB-lite"/>
    </source>
</evidence>
<name>A0A9P8DI36_9HYPO</name>